<feature type="compositionally biased region" description="Basic residues" evidence="1">
    <location>
        <begin position="341"/>
        <end position="356"/>
    </location>
</feature>
<evidence type="ECO:0000313" key="2">
    <source>
        <dbReference type="EMBL" id="CAK8994024.1"/>
    </source>
</evidence>
<name>A0ABP0HY70_9DINO</name>
<proteinExistence type="predicted"/>
<organism evidence="2 3">
    <name type="scientific">Durusdinium trenchii</name>
    <dbReference type="NCBI Taxonomy" id="1381693"/>
    <lineage>
        <taxon>Eukaryota</taxon>
        <taxon>Sar</taxon>
        <taxon>Alveolata</taxon>
        <taxon>Dinophyceae</taxon>
        <taxon>Suessiales</taxon>
        <taxon>Symbiodiniaceae</taxon>
        <taxon>Durusdinium</taxon>
    </lineage>
</organism>
<dbReference type="EMBL" id="CAXAMM010001936">
    <property type="protein sequence ID" value="CAK8994024.1"/>
    <property type="molecule type" value="Genomic_DNA"/>
</dbReference>
<keyword evidence="2" id="KW-0808">Transferase</keyword>
<keyword evidence="3" id="KW-1185">Reference proteome</keyword>
<evidence type="ECO:0000313" key="3">
    <source>
        <dbReference type="Proteomes" id="UP001642464"/>
    </source>
</evidence>
<feature type="region of interest" description="Disordered" evidence="1">
    <location>
        <begin position="315"/>
        <end position="374"/>
    </location>
</feature>
<sequence>MAGLTDREKIAALAPDLQGLLDSRRVPEATQAGLHDLGIDNVAMLSAVAIDRTSLETLARSSLGIDVTARPADAIIFASLFLAWQSATKRMEARNELEAEAVATKVLKAIPNVEIQLFRAEFEKRFFRLKDAECPGKPSFEDLCEQIDSGELRPMALRHFGSRNEDDDAETGNIHVGKTGVLKIKKAKIETSSPTNMEEFRSKIMLMVNHFIFARFRYPSKEILKDINPFVAMEYLNYICSKDVAQLESMTVDGVTLHRPSLKLIISYEYQMRKEAVDEINKGMDFVSALRAVTKNPDVRERHFSTPLAVSSATQSVQDPWRGKSKNIDRPHPYDTNFIKGKNKGRGKGKKGKGKAKQGGLQGSTPDGQKQKKLMHAKNSESFICLLVPKRLAATAPKRCSMVVDSFDILRSTSHDLLDKTLQEDLIQKLKKGYYQAVIMSPPCATWSRVTPLLVHSINANLATDNAFATTAAAYPPAMDHWLATLLIIDQILKIWKGNHLAVLEEANMMVFPVKEKVRRTLKVTILALSTGKVDAYVTELGKKGRLKLIAELALGRHDKSPFGGVVDCMRERLDEVVRDMGQEPLPKEGDIPAEIALRRVLAWGKIVEDADHRFVEDMVTTGAPLGVRGEIPWVEAVYDKKPQSEEAQGSRWEEDVEEAIIRENYASAKEHMDKVKGHVPKDVEKGWMVEVSKAEAEGRYGDELQVASLGAVPKDKHWADVRVVHDGAHGLKVNTRLSQPNRMAFPQFGVCDEGPQRA</sequence>
<evidence type="ECO:0000256" key="1">
    <source>
        <dbReference type="SAM" id="MobiDB-lite"/>
    </source>
</evidence>
<protein>
    <submittedName>
        <fullName evidence="2">Calcium-dependent protein kinase 4</fullName>
    </submittedName>
</protein>
<comment type="caution">
    <text evidence="2">The sequence shown here is derived from an EMBL/GenBank/DDBJ whole genome shotgun (WGS) entry which is preliminary data.</text>
</comment>
<dbReference type="Proteomes" id="UP001642464">
    <property type="component" value="Unassembled WGS sequence"/>
</dbReference>
<keyword evidence="2" id="KW-0418">Kinase</keyword>
<gene>
    <name evidence="2" type="ORF">SCF082_LOCUS3761</name>
</gene>
<accession>A0ABP0HY70</accession>
<dbReference type="GO" id="GO:0016301">
    <property type="term" value="F:kinase activity"/>
    <property type="evidence" value="ECO:0007669"/>
    <property type="project" value="UniProtKB-KW"/>
</dbReference>
<reference evidence="2 3" key="1">
    <citation type="submission" date="2024-02" db="EMBL/GenBank/DDBJ databases">
        <authorList>
            <person name="Chen Y."/>
            <person name="Shah S."/>
            <person name="Dougan E. K."/>
            <person name="Thang M."/>
            <person name="Chan C."/>
        </authorList>
    </citation>
    <scope>NUCLEOTIDE SEQUENCE [LARGE SCALE GENOMIC DNA]</scope>
</reference>